<dbReference type="SUPFAM" id="SSF102400">
    <property type="entry name" value="DNA polymerase III chi subunit"/>
    <property type="match status" value="1"/>
</dbReference>
<dbReference type="PANTHER" id="PTHR38767">
    <property type="entry name" value="DNA POLYMERASE III SUBUNIT CHI"/>
    <property type="match status" value="1"/>
</dbReference>
<dbReference type="RefSeq" id="WP_093395588.1">
    <property type="nucleotide sequence ID" value="NZ_FOUU01000007.1"/>
</dbReference>
<accession>A0A1I4V0W5</accession>
<organism evidence="1 2">
    <name type="scientific">Thermodesulforhabdus norvegica</name>
    <dbReference type="NCBI Taxonomy" id="39841"/>
    <lineage>
        <taxon>Bacteria</taxon>
        <taxon>Pseudomonadati</taxon>
        <taxon>Thermodesulfobacteriota</taxon>
        <taxon>Syntrophobacteria</taxon>
        <taxon>Syntrophobacterales</taxon>
        <taxon>Thermodesulforhabdaceae</taxon>
        <taxon>Thermodesulforhabdus</taxon>
    </lineage>
</organism>
<reference evidence="2" key="1">
    <citation type="submission" date="2016-10" db="EMBL/GenBank/DDBJ databases">
        <authorList>
            <person name="Varghese N."/>
            <person name="Submissions S."/>
        </authorList>
    </citation>
    <scope>NUCLEOTIDE SEQUENCE [LARGE SCALE GENOMIC DNA]</scope>
    <source>
        <strain evidence="2">DSM 9990</strain>
    </source>
</reference>
<dbReference type="GO" id="GO:0003677">
    <property type="term" value="F:DNA binding"/>
    <property type="evidence" value="ECO:0007669"/>
    <property type="project" value="InterPro"/>
</dbReference>
<evidence type="ECO:0000313" key="1">
    <source>
        <dbReference type="EMBL" id="SFM94828.1"/>
    </source>
</evidence>
<dbReference type="Proteomes" id="UP000199611">
    <property type="component" value="Unassembled WGS sequence"/>
</dbReference>
<dbReference type="Gene3D" id="3.40.50.10110">
    <property type="entry name" value="DNA polymerase III subunit chi"/>
    <property type="match status" value="1"/>
</dbReference>
<dbReference type="Pfam" id="PF04364">
    <property type="entry name" value="DNA_pol3_chi"/>
    <property type="match status" value="1"/>
</dbReference>
<sequence>MKRALFFETSTRDRDGDICRISEALCLAGCRVLIFVESTMEAAHFDDFLWTFNKESFVPHRIVSAGENLNGVMEKVFIGMEEVLFPEVDAVVCGGKADLEALLKAHTVAFPVIMDDERKRQESRSLWKRLQRQGIFLHHLPASEKKEWGSRVREVLERRDDG</sequence>
<proteinExistence type="predicted"/>
<dbReference type="STRING" id="39841.SAMN05660836_02080"/>
<dbReference type="PANTHER" id="PTHR38767:SF1">
    <property type="entry name" value="DNA POLYMERASE III SUBUNIT CHI"/>
    <property type="match status" value="1"/>
</dbReference>
<dbReference type="GO" id="GO:0032298">
    <property type="term" value="P:positive regulation of DNA-templated DNA replication initiation"/>
    <property type="evidence" value="ECO:0007669"/>
    <property type="project" value="TreeGrafter"/>
</dbReference>
<dbReference type="EMBL" id="FOUU01000007">
    <property type="protein sequence ID" value="SFM94828.1"/>
    <property type="molecule type" value="Genomic_DNA"/>
</dbReference>
<gene>
    <name evidence="1" type="ORF">SAMN05660836_02080</name>
</gene>
<dbReference type="GO" id="GO:0003887">
    <property type="term" value="F:DNA-directed DNA polymerase activity"/>
    <property type="evidence" value="ECO:0007669"/>
    <property type="project" value="InterPro"/>
</dbReference>
<dbReference type="OrthoDB" id="9795973at2"/>
<keyword evidence="2" id="KW-1185">Reference proteome</keyword>
<dbReference type="GO" id="GO:0006260">
    <property type="term" value="P:DNA replication"/>
    <property type="evidence" value="ECO:0007669"/>
    <property type="project" value="InterPro"/>
</dbReference>
<dbReference type="InterPro" id="IPR007459">
    <property type="entry name" value="DNA_pol3_chi"/>
</dbReference>
<dbReference type="AlphaFoldDB" id="A0A1I4V0W5"/>
<protein>
    <submittedName>
        <fullName evidence="1">DNA polymerase III, chi subunit</fullName>
    </submittedName>
</protein>
<name>A0A1I4V0W5_9BACT</name>
<dbReference type="InterPro" id="IPR036768">
    <property type="entry name" value="PolIII_chi_sf"/>
</dbReference>
<evidence type="ECO:0000313" key="2">
    <source>
        <dbReference type="Proteomes" id="UP000199611"/>
    </source>
</evidence>